<dbReference type="PANTHER" id="PTHR37984">
    <property type="entry name" value="PROTEIN CBG26694"/>
    <property type="match status" value="1"/>
</dbReference>
<dbReference type="Gene3D" id="3.30.70.270">
    <property type="match status" value="1"/>
</dbReference>
<comment type="caution">
    <text evidence="1">The sequence shown here is derived from an EMBL/GenBank/DDBJ whole genome shotgun (WGS) entry which is preliminary data.</text>
</comment>
<evidence type="ECO:0000313" key="2">
    <source>
        <dbReference type="EMBL" id="TYK21813.1"/>
    </source>
</evidence>
<dbReference type="PANTHER" id="PTHR37984:SF5">
    <property type="entry name" value="PROTEIN NYNRIN-LIKE"/>
    <property type="match status" value="1"/>
</dbReference>
<evidence type="ECO:0000313" key="1">
    <source>
        <dbReference type="EMBL" id="KAA0035198.1"/>
    </source>
</evidence>
<organism evidence="1 3">
    <name type="scientific">Cucumis melo var. makuwa</name>
    <name type="common">Oriental melon</name>
    <dbReference type="NCBI Taxonomy" id="1194695"/>
    <lineage>
        <taxon>Eukaryota</taxon>
        <taxon>Viridiplantae</taxon>
        <taxon>Streptophyta</taxon>
        <taxon>Embryophyta</taxon>
        <taxon>Tracheophyta</taxon>
        <taxon>Spermatophyta</taxon>
        <taxon>Magnoliopsida</taxon>
        <taxon>eudicotyledons</taxon>
        <taxon>Gunneridae</taxon>
        <taxon>Pentapetalae</taxon>
        <taxon>rosids</taxon>
        <taxon>fabids</taxon>
        <taxon>Cucurbitales</taxon>
        <taxon>Cucurbitaceae</taxon>
        <taxon>Benincaseae</taxon>
        <taxon>Cucumis</taxon>
    </lineage>
</organism>
<dbReference type="InterPro" id="IPR043128">
    <property type="entry name" value="Rev_trsase/Diguanyl_cyclase"/>
</dbReference>
<dbReference type="Proteomes" id="UP000321393">
    <property type="component" value="Unassembled WGS sequence"/>
</dbReference>
<evidence type="ECO:0000313" key="3">
    <source>
        <dbReference type="Proteomes" id="UP000321393"/>
    </source>
</evidence>
<dbReference type="SUPFAM" id="SSF56672">
    <property type="entry name" value="DNA/RNA polymerases"/>
    <property type="match status" value="1"/>
</dbReference>
<sequence length="253" mass="29007">MDGQVDTRVDCFRKEVVFNPPIEARFKYKGVGTVVDTRRVKVSWLSEPVVKEYYNIFPEELPGLPSHREIDFAIKLEPHIVPISKVSCKMASIELKELKVQLQEFLDKVFSKINLLSEYHQLKIKDNNVSMIDFRSRYGHYEFIVMSFGLNKNSSVYGRDEQIFYFLGHVVSKDGISMDAAKIKVVTSGCRPSTISKVRSFLGLAGYFDQERNSIIWSKAYEDSFKNLKQKLVAASILTLLDGSRSFMIYSDA</sequence>
<dbReference type="InterPro" id="IPR050951">
    <property type="entry name" value="Retrovirus_Pol_polyprotein"/>
</dbReference>
<dbReference type="Proteomes" id="UP000321947">
    <property type="component" value="Unassembled WGS sequence"/>
</dbReference>
<proteinExistence type="predicted"/>
<reference evidence="3 4" key="1">
    <citation type="submission" date="2019-08" db="EMBL/GenBank/DDBJ databases">
        <title>Draft genome sequences of two oriental melons (Cucumis melo L. var makuwa).</title>
        <authorList>
            <person name="Kwon S.-Y."/>
        </authorList>
    </citation>
    <scope>NUCLEOTIDE SEQUENCE [LARGE SCALE GENOMIC DNA]</scope>
    <source>
        <strain evidence="4">cv. Chang Bougi</strain>
        <strain evidence="3">cv. SW 3</strain>
        <tissue evidence="1">Leaf</tissue>
    </source>
</reference>
<accession>A0A5A7SX63</accession>
<dbReference type="AlphaFoldDB" id="A0A5A7SX63"/>
<dbReference type="EMBL" id="SSTE01020187">
    <property type="protein sequence ID" value="KAA0035198.1"/>
    <property type="molecule type" value="Genomic_DNA"/>
</dbReference>
<dbReference type="EMBL" id="SSTD01005533">
    <property type="protein sequence ID" value="TYK21813.1"/>
    <property type="molecule type" value="Genomic_DNA"/>
</dbReference>
<dbReference type="InterPro" id="IPR043502">
    <property type="entry name" value="DNA/RNA_pol_sf"/>
</dbReference>
<protein>
    <submittedName>
        <fullName evidence="1">Ty3-gypsy retrotransposon protein</fullName>
    </submittedName>
</protein>
<evidence type="ECO:0000313" key="4">
    <source>
        <dbReference type="Proteomes" id="UP000321947"/>
    </source>
</evidence>
<gene>
    <name evidence="2" type="ORF">E5676_scaffold991G00270</name>
    <name evidence="1" type="ORF">E6C27_scaffold346G00200</name>
</gene>
<dbReference type="Gene3D" id="3.10.10.10">
    <property type="entry name" value="HIV Type 1 Reverse Transcriptase, subunit A, domain 1"/>
    <property type="match status" value="1"/>
</dbReference>
<name>A0A5A7SX63_CUCMM</name>
<dbReference type="OrthoDB" id="2286242at2759"/>